<dbReference type="Pfam" id="PF20554">
    <property type="entry name" value="DUF6766"/>
    <property type="match status" value="1"/>
</dbReference>
<dbReference type="Proteomes" id="UP000660680">
    <property type="component" value="Unassembled WGS sequence"/>
</dbReference>
<dbReference type="InterPro" id="IPR046657">
    <property type="entry name" value="DUF6766"/>
</dbReference>
<keyword evidence="2" id="KW-0472">Membrane</keyword>
<organism evidence="3 4">
    <name type="scientific">Actinokineospora fastidiosa</name>
    <dbReference type="NCBI Taxonomy" id="1816"/>
    <lineage>
        <taxon>Bacteria</taxon>
        <taxon>Bacillati</taxon>
        <taxon>Actinomycetota</taxon>
        <taxon>Actinomycetes</taxon>
        <taxon>Pseudonocardiales</taxon>
        <taxon>Pseudonocardiaceae</taxon>
        <taxon>Actinokineospora</taxon>
    </lineage>
</organism>
<evidence type="ECO:0000256" key="2">
    <source>
        <dbReference type="SAM" id="Phobius"/>
    </source>
</evidence>
<evidence type="ECO:0000313" key="4">
    <source>
        <dbReference type="Proteomes" id="UP000660680"/>
    </source>
</evidence>
<keyword evidence="4" id="KW-1185">Reference proteome</keyword>
<evidence type="ECO:0000256" key="1">
    <source>
        <dbReference type="SAM" id="MobiDB-lite"/>
    </source>
</evidence>
<dbReference type="AlphaFoldDB" id="A0A918GTG4"/>
<reference evidence="3" key="2">
    <citation type="submission" date="2020-09" db="EMBL/GenBank/DDBJ databases">
        <authorList>
            <person name="Sun Q."/>
            <person name="Ohkuma M."/>
        </authorList>
    </citation>
    <scope>NUCLEOTIDE SEQUENCE</scope>
    <source>
        <strain evidence="3">JCM 3276</strain>
    </source>
</reference>
<evidence type="ECO:0000313" key="3">
    <source>
        <dbReference type="EMBL" id="GGS60256.1"/>
    </source>
</evidence>
<dbReference type="RefSeq" id="WP_189214371.1">
    <property type="nucleotide sequence ID" value="NZ_BMRB01000012.1"/>
</dbReference>
<accession>A0A918GTG4</accession>
<proteinExistence type="predicted"/>
<keyword evidence="2" id="KW-0812">Transmembrane</keyword>
<gene>
    <name evidence="3" type="ORF">GCM10010171_64070</name>
</gene>
<reference evidence="3" key="1">
    <citation type="journal article" date="2014" name="Int. J. Syst. Evol. Microbiol.">
        <title>Complete genome sequence of Corynebacterium casei LMG S-19264T (=DSM 44701T), isolated from a smear-ripened cheese.</title>
        <authorList>
            <consortium name="US DOE Joint Genome Institute (JGI-PGF)"/>
            <person name="Walter F."/>
            <person name="Albersmeier A."/>
            <person name="Kalinowski J."/>
            <person name="Ruckert C."/>
        </authorList>
    </citation>
    <scope>NUCLEOTIDE SEQUENCE</scope>
    <source>
        <strain evidence="3">JCM 3276</strain>
    </source>
</reference>
<name>A0A918GTG4_9PSEU</name>
<feature type="transmembrane region" description="Helical" evidence="2">
    <location>
        <begin position="21"/>
        <end position="44"/>
    </location>
</feature>
<protein>
    <submittedName>
        <fullName evidence="3">Uncharacterized protein</fullName>
    </submittedName>
</protein>
<sequence length="132" mass="15252">MAHDTDWRRHLPARTARRGWLHDHALTIVLVTLFLVSWVGQFIAQVLEVRDTAEEHGQAFSWSDFWPRFLSATFENWQSEFLQLFSFVLLTAYLIHRNSAESPDGDDETKAMLQELLDRTEPGKQDGGVRPA</sequence>
<keyword evidence="2" id="KW-1133">Transmembrane helix</keyword>
<feature type="region of interest" description="Disordered" evidence="1">
    <location>
        <begin position="99"/>
        <end position="132"/>
    </location>
</feature>
<comment type="caution">
    <text evidence="3">The sequence shown here is derived from an EMBL/GenBank/DDBJ whole genome shotgun (WGS) entry which is preliminary data.</text>
</comment>
<dbReference type="EMBL" id="BMRB01000012">
    <property type="protein sequence ID" value="GGS60256.1"/>
    <property type="molecule type" value="Genomic_DNA"/>
</dbReference>